<reference evidence="1 2" key="1">
    <citation type="submission" date="2019-05" db="EMBL/GenBank/DDBJ databases">
        <title>Sulfitobacter sabulilitoris sp. nov., isolated from a marine sand.</title>
        <authorList>
            <person name="Yoon J.-H."/>
        </authorList>
    </citation>
    <scope>NUCLEOTIDE SEQUENCE [LARGE SCALE GENOMIC DNA]</scope>
    <source>
        <strain evidence="1 2">HSMS-29</strain>
    </source>
</reference>
<dbReference type="Pfam" id="PF17784">
    <property type="entry name" value="Sulfotransfer_4"/>
    <property type="match status" value="1"/>
</dbReference>
<accession>A0A5S3PK76</accession>
<dbReference type="InterPro" id="IPR027417">
    <property type="entry name" value="P-loop_NTPase"/>
</dbReference>
<sequence>MALKVIGAGLGRTGTYSLRIALNQLGFGPCFHMEDVARNLPVQLPLWQAALAGHADWDAIYDGFNSAVDWPTARFYRELNTAYPDAKFVLGDRDPVSWADSFGETIYKLISDRETAPEQFHAWLDMSAETIRQSGIPMGTDRDGLAAAFSAHVEKVQETIPQERLLLFRAKDGWAPLCAFLGVPVPDDPFPRTNNRSEFWDLIDSIG</sequence>
<dbReference type="EMBL" id="VANS01000001">
    <property type="protein sequence ID" value="TMM54656.1"/>
    <property type="molecule type" value="Genomic_DNA"/>
</dbReference>
<protein>
    <recommendedName>
        <fullName evidence="3">Sulfotransferase family protein</fullName>
    </recommendedName>
</protein>
<organism evidence="1 2">
    <name type="scientific">Sulfitobacter sabulilitoris</name>
    <dbReference type="NCBI Taxonomy" id="2562655"/>
    <lineage>
        <taxon>Bacteria</taxon>
        <taxon>Pseudomonadati</taxon>
        <taxon>Pseudomonadota</taxon>
        <taxon>Alphaproteobacteria</taxon>
        <taxon>Rhodobacterales</taxon>
        <taxon>Roseobacteraceae</taxon>
        <taxon>Sulfitobacter</taxon>
    </lineage>
</organism>
<dbReference type="OrthoDB" id="9806624at2"/>
<evidence type="ECO:0008006" key="3">
    <source>
        <dbReference type="Google" id="ProtNLM"/>
    </source>
</evidence>
<evidence type="ECO:0000313" key="1">
    <source>
        <dbReference type="EMBL" id="TMM54656.1"/>
    </source>
</evidence>
<proteinExistence type="predicted"/>
<dbReference type="SUPFAM" id="SSF52540">
    <property type="entry name" value="P-loop containing nucleoside triphosphate hydrolases"/>
    <property type="match status" value="1"/>
</dbReference>
<dbReference type="RefSeq" id="WP_138660828.1">
    <property type="nucleotide sequence ID" value="NZ_VANS01000001.1"/>
</dbReference>
<evidence type="ECO:0000313" key="2">
    <source>
        <dbReference type="Proteomes" id="UP000309550"/>
    </source>
</evidence>
<comment type="caution">
    <text evidence="1">The sequence shown here is derived from an EMBL/GenBank/DDBJ whole genome shotgun (WGS) entry which is preliminary data.</text>
</comment>
<keyword evidence="2" id="KW-1185">Reference proteome</keyword>
<dbReference type="PANTHER" id="PTHR36978:SF4">
    <property type="entry name" value="P-LOOP CONTAINING NUCLEOSIDE TRIPHOSPHATE HYDROLASE PROTEIN"/>
    <property type="match status" value="1"/>
</dbReference>
<name>A0A5S3PK76_9RHOB</name>
<dbReference type="AlphaFoldDB" id="A0A5S3PK76"/>
<dbReference type="Proteomes" id="UP000309550">
    <property type="component" value="Unassembled WGS sequence"/>
</dbReference>
<dbReference type="InterPro" id="IPR040632">
    <property type="entry name" value="Sulfotransfer_4"/>
</dbReference>
<dbReference type="Gene3D" id="3.40.50.300">
    <property type="entry name" value="P-loop containing nucleotide triphosphate hydrolases"/>
    <property type="match status" value="1"/>
</dbReference>
<dbReference type="PANTHER" id="PTHR36978">
    <property type="entry name" value="P-LOOP CONTAINING NUCLEOTIDE TRIPHOSPHATE HYDROLASE"/>
    <property type="match status" value="1"/>
</dbReference>
<gene>
    <name evidence="1" type="ORF">FDT80_03450</name>
</gene>